<comment type="caution">
    <text evidence="3">The sequence shown here is derived from an EMBL/GenBank/DDBJ whole genome shotgun (WGS) entry which is preliminary data.</text>
</comment>
<dbReference type="Proteomes" id="UP000801492">
    <property type="component" value="Unassembled WGS sequence"/>
</dbReference>
<proteinExistence type="predicted"/>
<reference evidence="3" key="1">
    <citation type="submission" date="2019-08" db="EMBL/GenBank/DDBJ databases">
        <title>The genome of the North American firefly Photinus pyralis.</title>
        <authorList>
            <consortium name="Photinus pyralis genome working group"/>
            <person name="Fallon T.R."/>
            <person name="Sander Lower S.E."/>
            <person name="Weng J.-K."/>
        </authorList>
    </citation>
    <scope>NUCLEOTIDE SEQUENCE</scope>
    <source>
        <strain evidence="3">TRF0915ILg1</strain>
        <tissue evidence="3">Whole body</tissue>
    </source>
</reference>
<dbReference type="FunFam" id="2.20.110.10:FF:000002">
    <property type="entry name" value="Phosphatidylinositol 4-phosphate 5-kinase 8"/>
    <property type="match status" value="1"/>
</dbReference>
<feature type="region of interest" description="Disordered" evidence="2">
    <location>
        <begin position="1"/>
        <end position="31"/>
    </location>
</feature>
<sequence>MADDDEEGEEKQGEGGEGPEPYPYGEYEGGRDENLDRHGWGSALLPNGDIYEGNYRHGLRMGKGLYCFRNGARYDGEWRKGKKHGQGQILYPDGSRYIGDWRKDFKHGQGIYYYVNGDTYEGAWYKNFRHGLGTYAFKKDNVTHFGIWKNGRMEGPGIVNYPSYRYRGKFEKNLPIGPGCFTFDNKWMQHGFYLNIRDPAFDYVGADELALDETKEPEDQEYRGNPRGIVPVWRARVVTAYKSELLPAEPSPLPVKDSVDSLIDIMDYLHQQYKEGATIEEEEGGKEQTPPPSPEQPVETTN</sequence>
<name>A0A8K0DSJ8_IGNLU</name>
<dbReference type="EMBL" id="VTPC01000463">
    <property type="protein sequence ID" value="KAF2905695.1"/>
    <property type="molecule type" value="Genomic_DNA"/>
</dbReference>
<evidence type="ECO:0000313" key="3">
    <source>
        <dbReference type="EMBL" id="KAF2905695.1"/>
    </source>
</evidence>
<dbReference type="OrthoDB" id="423343at2759"/>
<dbReference type="Pfam" id="PF02493">
    <property type="entry name" value="MORN"/>
    <property type="match status" value="6"/>
</dbReference>
<dbReference type="PANTHER" id="PTHR43215:SF14">
    <property type="entry name" value="RADIAL SPOKE HEAD 1 HOMOLOG"/>
    <property type="match status" value="1"/>
</dbReference>
<evidence type="ECO:0000256" key="2">
    <source>
        <dbReference type="SAM" id="MobiDB-lite"/>
    </source>
</evidence>
<dbReference type="AlphaFoldDB" id="A0A8K0DSJ8"/>
<dbReference type="GO" id="GO:0031514">
    <property type="term" value="C:motile cilium"/>
    <property type="evidence" value="ECO:0007669"/>
    <property type="project" value="TreeGrafter"/>
</dbReference>
<dbReference type="InterPro" id="IPR003409">
    <property type="entry name" value="MORN"/>
</dbReference>
<protein>
    <recommendedName>
        <fullName evidence="5">Radial spoke head 1 homolog</fullName>
    </recommendedName>
</protein>
<feature type="region of interest" description="Disordered" evidence="2">
    <location>
        <begin position="273"/>
        <end position="302"/>
    </location>
</feature>
<accession>A0A8K0DSJ8</accession>
<keyword evidence="4" id="KW-1185">Reference proteome</keyword>
<dbReference type="GO" id="GO:0007286">
    <property type="term" value="P:spermatid development"/>
    <property type="evidence" value="ECO:0007669"/>
    <property type="project" value="TreeGrafter"/>
</dbReference>
<keyword evidence="1" id="KW-0677">Repeat</keyword>
<dbReference type="SMART" id="SM00698">
    <property type="entry name" value="MORN"/>
    <property type="match status" value="5"/>
</dbReference>
<evidence type="ECO:0000313" key="4">
    <source>
        <dbReference type="Proteomes" id="UP000801492"/>
    </source>
</evidence>
<dbReference type="GO" id="GO:0035082">
    <property type="term" value="P:axoneme assembly"/>
    <property type="evidence" value="ECO:0007669"/>
    <property type="project" value="TreeGrafter"/>
</dbReference>
<evidence type="ECO:0008006" key="5">
    <source>
        <dbReference type="Google" id="ProtNLM"/>
    </source>
</evidence>
<organism evidence="3 4">
    <name type="scientific">Ignelater luminosus</name>
    <name type="common">Cucubano</name>
    <name type="synonym">Pyrophorus luminosus</name>
    <dbReference type="NCBI Taxonomy" id="2038154"/>
    <lineage>
        <taxon>Eukaryota</taxon>
        <taxon>Metazoa</taxon>
        <taxon>Ecdysozoa</taxon>
        <taxon>Arthropoda</taxon>
        <taxon>Hexapoda</taxon>
        <taxon>Insecta</taxon>
        <taxon>Pterygota</taxon>
        <taxon>Neoptera</taxon>
        <taxon>Endopterygota</taxon>
        <taxon>Coleoptera</taxon>
        <taxon>Polyphaga</taxon>
        <taxon>Elateriformia</taxon>
        <taxon>Elateroidea</taxon>
        <taxon>Elateridae</taxon>
        <taxon>Agrypninae</taxon>
        <taxon>Pyrophorini</taxon>
        <taxon>Ignelater</taxon>
    </lineage>
</organism>
<dbReference type="GO" id="GO:0005634">
    <property type="term" value="C:nucleus"/>
    <property type="evidence" value="ECO:0007669"/>
    <property type="project" value="TreeGrafter"/>
</dbReference>
<dbReference type="PANTHER" id="PTHR43215">
    <property type="entry name" value="RADIAL SPOKE HEAD 1 HOMOLOG"/>
    <property type="match status" value="1"/>
</dbReference>
<dbReference type="Gene3D" id="2.20.110.10">
    <property type="entry name" value="Histone H3 K4-specific methyltransferase SET7/9 N-terminal domain"/>
    <property type="match status" value="3"/>
</dbReference>
<evidence type="ECO:0000256" key="1">
    <source>
        <dbReference type="ARBA" id="ARBA00022737"/>
    </source>
</evidence>
<gene>
    <name evidence="3" type="ORF">ILUMI_00479</name>
</gene>
<dbReference type="SUPFAM" id="SSF82185">
    <property type="entry name" value="Histone H3 K4-specific methyltransferase SET7/9 N-terminal domain"/>
    <property type="match status" value="2"/>
</dbReference>